<dbReference type="InterPro" id="IPR003594">
    <property type="entry name" value="HATPase_dom"/>
</dbReference>
<evidence type="ECO:0000256" key="1">
    <source>
        <dbReference type="ARBA" id="ARBA00000085"/>
    </source>
</evidence>
<evidence type="ECO:0000313" key="6">
    <source>
        <dbReference type="Proteomes" id="UP000622475"/>
    </source>
</evidence>
<protein>
    <recommendedName>
        <fullName evidence="2">histidine kinase</fullName>
        <ecNumber evidence="2">2.7.13.3</ecNumber>
    </recommendedName>
</protein>
<dbReference type="InterPro" id="IPR003018">
    <property type="entry name" value="GAF"/>
</dbReference>
<evidence type="ECO:0000259" key="4">
    <source>
        <dbReference type="PROSITE" id="PS50109"/>
    </source>
</evidence>
<dbReference type="GO" id="GO:0000155">
    <property type="term" value="F:phosphorelay sensor kinase activity"/>
    <property type="evidence" value="ECO:0007669"/>
    <property type="project" value="InterPro"/>
</dbReference>
<dbReference type="AlphaFoldDB" id="A0A929PXN5"/>
<name>A0A929PXN5_9SPHI</name>
<evidence type="ECO:0000313" key="5">
    <source>
        <dbReference type="EMBL" id="MBE9662585.1"/>
    </source>
</evidence>
<keyword evidence="5" id="KW-0808">Transferase</keyword>
<dbReference type="Pfam" id="PF02518">
    <property type="entry name" value="HATPase_c"/>
    <property type="match status" value="1"/>
</dbReference>
<dbReference type="RefSeq" id="WP_194111801.1">
    <property type="nucleotide sequence ID" value="NZ_JADFFL010000004.1"/>
</dbReference>
<comment type="catalytic activity">
    <reaction evidence="1">
        <text>ATP + protein L-histidine = ADP + protein N-phospho-L-histidine.</text>
        <dbReference type="EC" id="2.7.13.3"/>
    </reaction>
</comment>
<dbReference type="Gene3D" id="3.30.565.10">
    <property type="entry name" value="Histidine kinase-like ATPase, C-terminal domain"/>
    <property type="match status" value="1"/>
</dbReference>
<keyword evidence="6" id="KW-1185">Reference proteome</keyword>
<dbReference type="PANTHER" id="PTHR43102:SF2">
    <property type="entry name" value="GAF DOMAIN-CONTAINING PROTEIN"/>
    <property type="match status" value="1"/>
</dbReference>
<dbReference type="PRINTS" id="PR00344">
    <property type="entry name" value="BCTRLSENSOR"/>
</dbReference>
<reference evidence="5" key="1">
    <citation type="submission" date="2020-10" db="EMBL/GenBank/DDBJ databases">
        <title>Mucilaginibacter mali sp. nov., isolated from rhizosphere soil of apple orchard.</title>
        <authorList>
            <person name="Lee J.-S."/>
            <person name="Kim H.S."/>
            <person name="Kim J.-S."/>
        </authorList>
    </citation>
    <scope>NUCLEOTIDE SEQUENCE</scope>
    <source>
        <strain evidence="5">KCTC 22746</strain>
    </source>
</reference>
<dbReference type="SMART" id="SM00387">
    <property type="entry name" value="HATPase_c"/>
    <property type="match status" value="1"/>
</dbReference>
<accession>A0A929PXN5</accession>
<dbReference type="Gene3D" id="1.10.287.130">
    <property type="match status" value="1"/>
</dbReference>
<evidence type="ECO:0000256" key="2">
    <source>
        <dbReference type="ARBA" id="ARBA00012438"/>
    </source>
</evidence>
<keyword evidence="5" id="KW-0418">Kinase</keyword>
<dbReference type="InterPro" id="IPR036890">
    <property type="entry name" value="HATPase_C_sf"/>
</dbReference>
<dbReference type="InterPro" id="IPR005467">
    <property type="entry name" value="His_kinase_dom"/>
</dbReference>
<dbReference type="SMART" id="SM00065">
    <property type="entry name" value="GAF"/>
    <property type="match status" value="1"/>
</dbReference>
<dbReference type="EC" id="2.7.13.3" evidence="2"/>
<comment type="caution">
    <text evidence="5">The sequence shown here is derived from an EMBL/GenBank/DDBJ whole genome shotgun (WGS) entry which is preliminary data.</text>
</comment>
<dbReference type="SMART" id="SM00388">
    <property type="entry name" value="HisKA"/>
    <property type="match status" value="1"/>
</dbReference>
<dbReference type="Gene3D" id="3.30.450.40">
    <property type="match status" value="1"/>
</dbReference>
<dbReference type="SUPFAM" id="SSF47384">
    <property type="entry name" value="Homodimeric domain of signal transducing histidine kinase"/>
    <property type="match status" value="1"/>
</dbReference>
<evidence type="ECO:0000256" key="3">
    <source>
        <dbReference type="ARBA" id="ARBA00022553"/>
    </source>
</evidence>
<organism evidence="5 6">
    <name type="scientific">Mucilaginibacter myungsuensis</name>
    <dbReference type="NCBI Taxonomy" id="649104"/>
    <lineage>
        <taxon>Bacteria</taxon>
        <taxon>Pseudomonadati</taxon>
        <taxon>Bacteroidota</taxon>
        <taxon>Sphingobacteriia</taxon>
        <taxon>Sphingobacteriales</taxon>
        <taxon>Sphingobacteriaceae</taxon>
        <taxon>Mucilaginibacter</taxon>
    </lineage>
</organism>
<dbReference type="PROSITE" id="PS50109">
    <property type="entry name" value="HIS_KIN"/>
    <property type="match status" value="1"/>
</dbReference>
<dbReference type="CDD" id="cd00082">
    <property type="entry name" value="HisKA"/>
    <property type="match status" value="1"/>
</dbReference>
<dbReference type="SUPFAM" id="SSF55781">
    <property type="entry name" value="GAF domain-like"/>
    <property type="match status" value="1"/>
</dbReference>
<gene>
    <name evidence="5" type="ORF">IRJ16_11890</name>
</gene>
<dbReference type="Pfam" id="PF00512">
    <property type="entry name" value="HisKA"/>
    <property type="match status" value="1"/>
</dbReference>
<dbReference type="PANTHER" id="PTHR43102">
    <property type="entry name" value="SLR1143 PROTEIN"/>
    <property type="match status" value="1"/>
</dbReference>
<feature type="domain" description="Histidine kinase" evidence="4">
    <location>
        <begin position="188"/>
        <end position="400"/>
    </location>
</feature>
<dbReference type="InterPro" id="IPR029016">
    <property type="entry name" value="GAF-like_dom_sf"/>
</dbReference>
<dbReference type="Pfam" id="PF01590">
    <property type="entry name" value="GAF"/>
    <property type="match status" value="1"/>
</dbReference>
<dbReference type="Proteomes" id="UP000622475">
    <property type="component" value="Unassembled WGS sequence"/>
</dbReference>
<proteinExistence type="predicted"/>
<keyword evidence="3" id="KW-0597">Phosphoprotein</keyword>
<dbReference type="InterPro" id="IPR036097">
    <property type="entry name" value="HisK_dim/P_sf"/>
</dbReference>
<dbReference type="InterPro" id="IPR003661">
    <property type="entry name" value="HisK_dim/P_dom"/>
</dbReference>
<dbReference type="SUPFAM" id="SSF55874">
    <property type="entry name" value="ATPase domain of HSP90 chaperone/DNA topoisomerase II/histidine kinase"/>
    <property type="match status" value="1"/>
</dbReference>
<sequence length="400" mass="44557">MPKFPLPDNEADRLAALRSYNILDTAEEDDFDELTTLASAICQTPIALISLVDDSRQWFKSHKGLDARETPKNVSFCAHAIASPNEVMMVNDASQDPRFTENSLVTGEPHVIFYAGVPLVTEDGFALGSLCVIDHTPKELTAEQINALKILAKQVINKLDLRRKAETLKKAHQQLRSSNAFIEKFASMAAHDIKNPLSSMLLSSQALRMRLAKMQDAGCMKLIDLNITSINRLMSMLDEMLAYSKSPDTLLKRKQRIYLNDILKQVIGLIKVPANFKISLPEDGYQVNVSPIATEQIFINLLTNAIRYNDKEEGLIDIRFSYDDDNYLFEVEDNGIGIDEKHFDDIFTNNFTLNKADRFDNSGTGIGLSTVKEIINTLGGSISLTSAIGKGTTFYVSIPK</sequence>
<dbReference type="EMBL" id="JADFFL010000004">
    <property type="protein sequence ID" value="MBE9662585.1"/>
    <property type="molecule type" value="Genomic_DNA"/>
</dbReference>
<dbReference type="InterPro" id="IPR004358">
    <property type="entry name" value="Sig_transdc_His_kin-like_C"/>
</dbReference>